<protein>
    <submittedName>
        <fullName evidence="5">Amino acid adenylation</fullName>
    </submittedName>
</protein>
<dbReference type="NCBIfam" id="NF003417">
    <property type="entry name" value="PRK04813.1"/>
    <property type="match status" value="4"/>
</dbReference>
<dbReference type="CDD" id="cd19531">
    <property type="entry name" value="LCL_NRPS-like"/>
    <property type="match status" value="3"/>
</dbReference>
<dbReference type="RefSeq" id="WP_011472510.1">
    <property type="nucleotide sequence ID" value="NC_007925.1"/>
</dbReference>
<dbReference type="CDD" id="cd05930">
    <property type="entry name" value="A_NRPS"/>
    <property type="match status" value="2"/>
</dbReference>
<dbReference type="InterPro" id="IPR020845">
    <property type="entry name" value="AMP-binding_CS"/>
</dbReference>
<dbReference type="Gene3D" id="3.40.50.12780">
    <property type="entry name" value="N-terminal domain of ligase-like"/>
    <property type="match status" value="1"/>
</dbReference>
<dbReference type="KEGG" id="rpc:RPC_2054"/>
<dbReference type="eggNOG" id="COG1020">
    <property type="taxonomic scope" value="Bacteria"/>
</dbReference>
<dbReference type="FunFam" id="2.30.38.10:FF:000001">
    <property type="entry name" value="Non-ribosomal peptide synthetase PvdI"/>
    <property type="match status" value="1"/>
</dbReference>
<dbReference type="InterPro" id="IPR000873">
    <property type="entry name" value="AMP-dep_synth/lig_dom"/>
</dbReference>
<keyword evidence="2" id="KW-0597">Phosphoprotein</keyword>
<reference evidence="5" key="1">
    <citation type="submission" date="2006-03" db="EMBL/GenBank/DDBJ databases">
        <title>Complete sequence of Rhodopseudomonas palustris BisB18.</title>
        <authorList>
            <consortium name="US DOE Joint Genome Institute"/>
            <person name="Copeland A."/>
            <person name="Lucas S."/>
            <person name="Lapidus A."/>
            <person name="Barry K."/>
            <person name="Detter J.C."/>
            <person name="Glavina del Rio T."/>
            <person name="Hammon N."/>
            <person name="Israni S."/>
            <person name="Dalin E."/>
            <person name="Tice H."/>
            <person name="Pitluck S."/>
            <person name="Chain P."/>
            <person name="Malfatti S."/>
            <person name="Shin M."/>
            <person name="Vergez L."/>
            <person name="Schmutz J."/>
            <person name="Larimer F."/>
            <person name="Land M."/>
            <person name="Hauser L."/>
            <person name="Pelletier D.A."/>
            <person name="Kyrpides N."/>
            <person name="Anderson I."/>
            <person name="Oda Y."/>
            <person name="Harwood C.S."/>
            <person name="Richardson P."/>
        </authorList>
    </citation>
    <scope>NUCLEOTIDE SEQUENCE [LARGE SCALE GENOMIC DNA]</scope>
    <source>
        <strain evidence="5">BisB18</strain>
    </source>
</reference>
<dbReference type="InterPro" id="IPR001242">
    <property type="entry name" value="Condensation_dom"/>
</dbReference>
<dbReference type="Gene3D" id="3.30.300.30">
    <property type="match status" value="3"/>
</dbReference>
<dbReference type="GO" id="GO:0072330">
    <property type="term" value="P:monocarboxylic acid biosynthetic process"/>
    <property type="evidence" value="ECO:0007669"/>
    <property type="project" value="UniProtKB-ARBA"/>
</dbReference>
<dbReference type="PROSITE" id="PS50075">
    <property type="entry name" value="CARRIER"/>
    <property type="match status" value="3"/>
</dbReference>
<dbReference type="InterPro" id="IPR045851">
    <property type="entry name" value="AMP-bd_C_sf"/>
</dbReference>
<dbReference type="GO" id="GO:0005829">
    <property type="term" value="C:cytosol"/>
    <property type="evidence" value="ECO:0007669"/>
    <property type="project" value="TreeGrafter"/>
</dbReference>
<dbReference type="Gene3D" id="2.30.38.10">
    <property type="entry name" value="Luciferase, Domain 3"/>
    <property type="match status" value="2"/>
</dbReference>
<dbReference type="SUPFAM" id="SSF47336">
    <property type="entry name" value="ACP-like"/>
    <property type="match status" value="3"/>
</dbReference>
<dbReference type="FunFam" id="3.40.50.980:FF:000001">
    <property type="entry name" value="Non-ribosomal peptide synthetase"/>
    <property type="match status" value="1"/>
</dbReference>
<dbReference type="NCBIfam" id="TIGR01733">
    <property type="entry name" value="AA-adenyl-dom"/>
    <property type="match status" value="2"/>
</dbReference>
<feature type="domain" description="Carrier" evidence="4">
    <location>
        <begin position="3011"/>
        <end position="3086"/>
    </location>
</feature>
<dbReference type="GO" id="GO:0043041">
    <property type="term" value="P:amino acid activation for nonribosomal peptide biosynthetic process"/>
    <property type="evidence" value="ECO:0007669"/>
    <property type="project" value="TreeGrafter"/>
</dbReference>
<dbReference type="SUPFAM" id="SSF56801">
    <property type="entry name" value="Acetyl-CoA synthetase-like"/>
    <property type="match status" value="3"/>
</dbReference>
<gene>
    <name evidence="5" type="ordered locus">RPC_2054</name>
</gene>
<dbReference type="STRING" id="316056.RPC_2054"/>
<sequence>MASPVEQGNYPASANQRRMYVLNRLSPDSIAYNVPVAIRLNGKLDTARLQDALTALVTRHDSLRTSFGIADETIIQTRQAPLRLPLDVERARGKSEVEAIKRRFVRPFDLNRPPLLRACLIRLGSLKHVLLLDLHHIICDGVSIDILSDELGRLYDGQTLPPLPADYKDFALWQREFAGSEEAEQQQNYWLRLLEGERPALNLPTDFPRPSTQSFDGDRVTLRPNQRLTAALRELAARHRVSMYMLLLATYYVVLSKYTGQDDLVVGTLAAGRNAERFRGVVGLFVNTLALRSRPRGELAFSDYLQQVRDECLDAFENQDSQFEDLVDRIAPPRDLGRGPLFDTMFTALSSNATPTAYGGIEFSPYELDYAIAKFDLTLTVIEQQHGELKFDFEYCTDLFRRDTIERLSAHYVTALEAVVADPAMRLRDIDVSSVDERRAVVTGLPQPTEAAQSVVELFEIQVRTSPAAPAIACDGKTVDYATLDRLSNAVAARLQAAGAGRGAIVGLVAAPSMEAVAAILGILKLGAAFLPLDPSTPADRFRAIAAGSGMAVVLLPTDAHPLAGLGPVDLTLDRVASDVDGDLSDRAAVTGDDLAYVIYTSGSTGMPKGVMISHRALANYVSWAVRTYIGDAPAAFALHSPLSVDLTITSIFAPLVSGNRIVVYRNDDAMGLMRDILRDDQIEVLKLTPTHLALLAETMRDGAPANRRLRALIVGGEDFKTGLARKVDSGFDGRVELYNEYGPTEATVGCMIYKFDPALDKAASVPIGTAIDNVAVLVLDRYGLPVPRGAIGELHIAGACLADGYLNNPEMTAERFGMQRLGGREIRLYKTGDLARLLPSGALEFLGRNDDQVKLRGFRIELGEIETALLRCPGVIDAVVSPRTDAAGDGYLCAYVVAAGAIETADLHRRLAQRLPAHMVPSRVVIVDRLPIGRSGKVDRTALPDPGEPTGSRSSAAPGTAVECAIAAIWEQVLGVQRIGLDDDFFDLGGQSLKATLMIARVNRELHAGVTLRDAFVHRTIRGLAGLVGEAGEDPRAEIAAVAPRDDYPVSAAQKRLFIIHQLAPQDVQYNVPFALNVTGPFDRARWQGAFRALLARHESLRTSFLLIDDQIVQKVHAKIDFAFEGQPSGASASLAQAIEGFVRPFDLERAPLLRATILEAGPVEHRILVDLHHIVADGLSIDIIIDDLRALYEGRTLEGAAVQYKDYAAWQQLRSAGAEVRDQETYWRAVFEGGAPALALPTDFPRGAIRSFDGDLVRFTIDAALAERLRVIGRAAGATPFMTLLAAYTVLLSKYTGQEDIVVGIPVAGRRMASLQRVVGMFVNTLATRNRPRGELRFVDYLDTVKAHGLDAYSNQDYQFEELVDRLEIERDLDRNPLFDTVFATLEGGRRAFQADGVTVRLEDVPWKISKFDLTLLAEERADGIVFELEYCTGLFRRDTIERMADHFVHLLQQIASDPARLLRDLDPLTEQERRQVLVEFNRSEASYPESRTVHELIEEQADRTPDAAAVVAGTQTLSYGELNRRANQLARQLVSTGIAVEDVVGIVAEPSLEMMIGILSILKAGAAYLPIDADCPADRAAMMLEDSKAKLVVFAGVEPWGEAGRPSLDLSQPALYQGDDNNLGVTASSRNLAYVIYTSGTTGVPKGVMVEHSAVNNLCAWHIRSFALSSADRTTKYARFSFDASVWEILPSLQAGAALHIVPQEIRLDLARLARYFDDAGITVSFLPTQICELFMQFDNRSLRLLLTGGDRLRRGGRGRYQLVNNYGPTESTVVTTSGLVVAADGPISIGKPIGNIRVYLLDKADKPVPIGVPGELCIAGAGLARGYLGDPVRTAEKFVANPFEPGERMYRTGDVARWRPDGSIDYLGRSDGQVKIRGCRIEPREVETAILAHEAVQDAVVVAREDRTGDNQLYAYIAWRAAARLADLRGSLGQRLPNYMQPAFFVTLDEIPLNARGKVDLAALPPADNDAPDTGEAPRTSTEARLAAIWQQVLDRQHVGIHDNFFAIGGDSLRATIMIAKANKAFGTAVGLGAVFDRPTVARLAEDFAAGSESATPHLVPVENRLHYATTPTQALLYAVCTARGGVEYNLPMAFEIGGDLDIARLEAAFREVIDRNEALRTGFISVDGGAVQYVVPKVDFSIARLPGCGNAEIGEVTRDFIRPFQLSAPPLIRAAVVPRGPGRHVLLIDMHHLVSDGTSMGLLFKEIAALYAGSHPPCPAITYKDFAEWLQGHLRSDRMRAHEAYWRGVLDSPPATIRIDSDFPRKEAFAFAGSRINCTADAALHDGLKALCTREGVTVYVLLLAAYNVLLSKYSGSEDIIVGVPTVGRYLADVHDVVGMFVSTHVIRSRPRAERRFDEFLQEVKAGVRGAVEHQEYQLWDIMVQHNAATGKLLFSAVFVVQDQAFTSIEIPGLEIEEIDPHYNVAKFDLTMGAVERPGRLDIEIEYNTDLFRRSTAARIVGQYLHILGQVVADPSRTLRQIEIVTPAEKAALLTGIGDAAPAGDDDAWAAATVATLFERRARAAPDRVAVAFDGGTVTYRALHQRTRRLGRRLAAEGVGPGMIVALLARPSVEMVAAVLAIWATGAVCTPLAADDPPRRVAARLAETGAALLVCDHDSKPDELGIPVLLLDGASEPETVAALPDGPADPNALAVVGVATDRSGVRKHVMIEHRSLLDRARWFVARFAIVEADCTVMCGDLSSGAALLTLISTLCAGASVWIAPEEARRSATTLVKGVSDHGVTVGWLPATLCERLAGTVDLPLRTLITTGGAITPLRRGNYELVSCFGLPEHSEVTTCKPVTAETAGSLVGAPIAGSQIYILGHDDSLLPIGVTGELCLGGTGLARGYLGEEPSTSRRFTANPHVPDGRIFRSGLRAKRLADGGIELMDRVGDVEIDGHRVYLAEIEHCLRGHANVADAAIVQGDADQLQPTLCALIVTTGVLPESASALVRDLKRHLAEWLPGYMIPEAYVQVAAIPRDQTDRVEVEALPIPEQPSPPMPAEDAAEPSLVPEIRTIVEELVGASAVDPAADLRSVGLTSLAAMTLQARLAARFGVAPDLCRWLQAPSVANLSRHLSEALRGERRVITPTEETTPP</sequence>
<dbReference type="SMART" id="SM00823">
    <property type="entry name" value="PKS_PP"/>
    <property type="match status" value="3"/>
</dbReference>
<keyword evidence="1" id="KW-0596">Phosphopantetheine</keyword>
<dbReference type="GO" id="GO:0044550">
    <property type="term" value="P:secondary metabolite biosynthetic process"/>
    <property type="evidence" value="ECO:0007669"/>
    <property type="project" value="TreeGrafter"/>
</dbReference>
<dbReference type="GO" id="GO:0031177">
    <property type="term" value="F:phosphopantetheine binding"/>
    <property type="evidence" value="ECO:0007669"/>
    <property type="project" value="InterPro"/>
</dbReference>
<evidence type="ECO:0000313" key="5">
    <source>
        <dbReference type="EMBL" id="ABD87609.1"/>
    </source>
</evidence>
<feature type="region of interest" description="Disordered" evidence="3">
    <location>
        <begin position="938"/>
        <end position="958"/>
    </location>
</feature>
<dbReference type="Gene3D" id="3.30.559.30">
    <property type="entry name" value="Nonribosomal peptide synthetase, condensation domain"/>
    <property type="match status" value="3"/>
</dbReference>
<dbReference type="InterPro" id="IPR023213">
    <property type="entry name" value="CAT-like_dom_sf"/>
</dbReference>
<dbReference type="InterPro" id="IPR009081">
    <property type="entry name" value="PP-bd_ACP"/>
</dbReference>
<dbReference type="InterPro" id="IPR010071">
    <property type="entry name" value="AA_adenyl_dom"/>
</dbReference>
<dbReference type="Gene3D" id="1.10.1200.10">
    <property type="entry name" value="ACP-like"/>
    <property type="match status" value="3"/>
</dbReference>
<feature type="domain" description="Carrier" evidence="4">
    <location>
        <begin position="1981"/>
        <end position="2056"/>
    </location>
</feature>
<dbReference type="Gene3D" id="3.30.559.10">
    <property type="entry name" value="Chloramphenicol acetyltransferase-like domain"/>
    <property type="match status" value="3"/>
</dbReference>
<dbReference type="PROSITE" id="PS00455">
    <property type="entry name" value="AMP_BINDING"/>
    <property type="match status" value="2"/>
</dbReference>
<dbReference type="HOGENOM" id="CLU_000022_11_1_5"/>
<dbReference type="OrthoDB" id="9803968at2"/>
<dbReference type="GO" id="GO:0003824">
    <property type="term" value="F:catalytic activity"/>
    <property type="evidence" value="ECO:0007669"/>
    <property type="project" value="InterPro"/>
</dbReference>
<proteinExistence type="predicted"/>
<dbReference type="FunFam" id="3.40.50.12780:FF:000012">
    <property type="entry name" value="Non-ribosomal peptide synthetase"/>
    <property type="match status" value="1"/>
</dbReference>
<dbReference type="Pfam" id="PF00501">
    <property type="entry name" value="AMP-binding"/>
    <property type="match status" value="3"/>
</dbReference>
<accession>Q216S7</accession>
<evidence type="ECO:0000256" key="3">
    <source>
        <dbReference type="SAM" id="MobiDB-lite"/>
    </source>
</evidence>
<dbReference type="Pfam" id="PF00550">
    <property type="entry name" value="PP-binding"/>
    <property type="match status" value="3"/>
</dbReference>
<dbReference type="InterPro" id="IPR036736">
    <property type="entry name" value="ACP-like_sf"/>
</dbReference>
<organism evidence="5">
    <name type="scientific">Rhodopseudomonas palustris (strain BisB18)</name>
    <dbReference type="NCBI Taxonomy" id="316056"/>
    <lineage>
        <taxon>Bacteria</taxon>
        <taxon>Pseudomonadati</taxon>
        <taxon>Pseudomonadota</taxon>
        <taxon>Alphaproteobacteria</taxon>
        <taxon>Hyphomicrobiales</taxon>
        <taxon>Nitrobacteraceae</taxon>
        <taxon>Rhodopseudomonas</taxon>
    </lineage>
</organism>
<dbReference type="InterPro" id="IPR042099">
    <property type="entry name" value="ANL_N_sf"/>
</dbReference>
<dbReference type="PANTHER" id="PTHR45527:SF1">
    <property type="entry name" value="FATTY ACID SYNTHASE"/>
    <property type="match status" value="1"/>
</dbReference>
<feature type="domain" description="Carrier" evidence="4">
    <location>
        <begin position="958"/>
        <end position="1033"/>
    </location>
</feature>
<dbReference type="FunFam" id="1.10.1200.10:FF:000016">
    <property type="entry name" value="Non-ribosomal peptide synthase"/>
    <property type="match status" value="2"/>
</dbReference>
<evidence type="ECO:0000259" key="4">
    <source>
        <dbReference type="PROSITE" id="PS50075"/>
    </source>
</evidence>
<dbReference type="Pfam" id="PF13193">
    <property type="entry name" value="AMP-binding_C"/>
    <property type="match status" value="3"/>
</dbReference>
<dbReference type="SUPFAM" id="SSF52777">
    <property type="entry name" value="CoA-dependent acyltransferases"/>
    <property type="match status" value="6"/>
</dbReference>
<dbReference type="InterPro" id="IPR025110">
    <property type="entry name" value="AMP-bd_C"/>
</dbReference>
<dbReference type="Pfam" id="PF00668">
    <property type="entry name" value="Condensation"/>
    <property type="match status" value="3"/>
</dbReference>
<dbReference type="EMBL" id="CP000301">
    <property type="protein sequence ID" value="ABD87609.1"/>
    <property type="molecule type" value="Genomic_DNA"/>
</dbReference>
<dbReference type="InterPro" id="IPR020806">
    <property type="entry name" value="PKS_PP-bd"/>
</dbReference>
<name>Q216S7_RHOPB</name>
<evidence type="ECO:0000256" key="1">
    <source>
        <dbReference type="ARBA" id="ARBA00022450"/>
    </source>
</evidence>
<evidence type="ECO:0000256" key="2">
    <source>
        <dbReference type="ARBA" id="ARBA00022553"/>
    </source>
</evidence>
<dbReference type="PANTHER" id="PTHR45527">
    <property type="entry name" value="NONRIBOSOMAL PEPTIDE SYNTHETASE"/>
    <property type="match status" value="1"/>
</dbReference>
<dbReference type="Gene3D" id="3.40.50.980">
    <property type="match status" value="4"/>
</dbReference>